<protein>
    <submittedName>
        <fullName evidence="1">Uncharacterized protein</fullName>
    </submittedName>
</protein>
<evidence type="ECO:0000313" key="2">
    <source>
        <dbReference type="Proteomes" id="UP000234323"/>
    </source>
</evidence>
<sequence>MASWQRKASIAEHQKYFSDVGAFWREIKLHRELHVIEEEASKSIMHDTVKVVDTAIRNAYSTIKNVNIRLKHVNNDTVSKGIKKIKGFSVSDILPIEEESEANIKYYENMNEKN</sequence>
<name>A0A2I1GGM6_9GLOM</name>
<organism evidence="1 2">
    <name type="scientific">Rhizophagus irregularis</name>
    <dbReference type="NCBI Taxonomy" id="588596"/>
    <lineage>
        <taxon>Eukaryota</taxon>
        <taxon>Fungi</taxon>
        <taxon>Fungi incertae sedis</taxon>
        <taxon>Mucoromycota</taxon>
        <taxon>Glomeromycotina</taxon>
        <taxon>Glomeromycetes</taxon>
        <taxon>Glomerales</taxon>
        <taxon>Glomeraceae</taxon>
        <taxon>Rhizophagus</taxon>
    </lineage>
</organism>
<gene>
    <name evidence="1" type="ORF">RhiirA4_460430</name>
</gene>
<dbReference type="AlphaFoldDB" id="A0A2I1GGM6"/>
<dbReference type="Proteomes" id="UP000234323">
    <property type="component" value="Unassembled WGS sequence"/>
</dbReference>
<dbReference type="EMBL" id="LLXI01000408">
    <property type="protein sequence ID" value="PKY45763.1"/>
    <property type="molecule type" value="Genomic_DNA"/>
</dbReference>
<evidence type="ECO:0000313" key="1">
    <source>
        <dbReference type="EMBL" id="PKY45763.1"/>
    </source>
</evidence>
<accession>A0A2I1GGM6</accession>
<proteinExistence type="predicted"/>
<comment type="caution">
    <text evidence="1">The sequence shown here is derived from an EMBL/GenBank/DDBJ whole genome shotgun (WGS) entry which is preliminary data.</text>
</comment>
<reference evidence="1 2" key="1">
    <citation type="submission" date="2015-10" db="EMBL/GenBank/DDBJ databases">
        <title>Genome analyses suggest a sexual origin of heterokaryosis in a supposedly ancient asexual fungus.</title>
        <authorList>
            <person name="Ropars J."/>
            <person name="Sedzielewska K."/>
            <person name="Noel J."/>
            <person name="Charron P."/>
            <person name="Farinelli L."/>
            <person name="Marton T."/>
            <person name="Kruger M."/>
            <person name="Pelin A."/>
            <person name="Brachmann A."/>
            <person name="Corradi N."/>
        </authorList>
    </citation>
    <scope>NUCLEOTIDE SEQUENCE [LARGE SCALE GENOMIC DNA]</scope>
    <source>
        <strain evidence="1 2">A4</strain>
    </source>
</reference>
<keyword evidence="2" id="KW-1185">Reference proteome</keyword>